<accession>A0A6A4H800</accession>
<dbReference type="AlphaFoldDB" id="A0A6A4H800"/>
<dbReference type="OrthoDB" id="2905872at2759"/>
<protein>
    <submittedName>
        <fullName evidence="1">Uncharacterized protein</fullName>
    </submittedName>
</protein>
<keyword evidence="2" id="KW-1185">Reference proteome</keyword>
<proteinExistence type="predicted"/>
<gene>
    <name evidence="1" type="ORF">BT96DRAFT_924109</name>
</gene>
<evidence type="ECO:0000313" key="2">
    <source>
        <dbReference type="Proteomes" id="UP000799118"/>
    </source>
</evidence>
<organism evidence="1 2">
    <name type="scientific">Gymnopus androsaceus JB14</name>
    <dbReference type="NCBI Taxonomy" id="1447944"/>
    <lineage>
        <taxon>Eukaryota</taxon>
        <taxon>Fungi</taxon>
        <taxon>Dikarya</taxon>
        <taxon>Basidiomycota</taxon>
        <taxon>Agaricomycotina</taxon>
        <taxon>Agaricomycetes</taxon>
        <taxon>Agaricomycetidae</taxon>
        <taxon>Agaricales</taxon>
        <taxon>Marasmiineae</taxon>
        <taxon>Omphalotaceae</taxon>
        <taxon>Gymnopus</taxon>
    </lineage>
</organism>
<dbReference type="Proteomes" id="UP000799118">
    <property type="component" value="Unassembled WGS sequence"/>
</dbReference>
<dbReference type="EMBL" id="ML769575">
    <property type="protein sequence ID" value="KAE9393325.1"/>
    <property type="molecule type" value="Genomic_DNA"/>
</dbReference>
<evidence type="ECO:0000313" key="1">
    <source>
        <dbReference type="EMBL" id="KAE9393325.1"/>
    </source>
</evidence>
<reference evidence="1" key="1">
    <citation type="journal article" date="2019" name="Environ. Microbiol.">
        <title>Fungal ecological strategies reflected in gene transcription - a case study of two litter decomposers.</title>
        <authorList>
            <person name="Barbi F."/>
            <person name="Kohler A."/>
            <person name="Barry K."/>
            <person name="Baskaran P."/>
            <person name="Daum C."/>
            <person name="Fauchery L."/>
            <person name="Ihrmark K."/>
            <person name="Kuo A."/>
            <person name="LaButti K."/>
            <person name="Lipzen A."/>
            <person name="Morin E."/>
            <person name="Grigoriev I.V."/>
            <person name="Henrissat B."/>
            <person name="Lindahl B."/>
            <person name="Martin F."/>
        </authorList>
    </citation>
    <scope>NUCLEOTIDE SEQUENCE</scope>
    <source>
        <strain evidence="1">JB14</strain>
    </source>
</reference>
<sequence length="567" mass="64388">MESKNRDIPNHHISFTVTLSISSSLSLMDRRLSFFTSVPDELCHHIAVMTSSDTRSLCALTRVDSRFLRISNPLLYKSVDTVALKTLALSLEDRALAASNSNILRVGHPASLVRSLSVSDPFYKSRGQAVTMSKLGISSDISVKERKEIFNGYLTKALGNLSTFASRRDTDGNPVPSLKKLKLDFRNEPLEEVFKDVDFSPFRYTRIVLKCTMGWNFKESCRKLASMLNPTVQFLDLDLTSPSPTGVWLASRLNGFQDKARSFYGGEDSADWEIYSFNSSALFIFPLAFSTRRFINALNGAHFRTLRDFRICFTASKDSMVIEPNRDLDVAPFLQRNRTIKRLAYSGFNAVDQLDPKSSFPQEGVMTALPKLTHFQGGFKIFASQQQSLLFGVLLEAGKGLKVLQFTADDNLRKRLYDSKNEYGFNMNTYEQIVRCCPKLEVLESHATLNVIFCPKFFPLLSMIPSLRLWSLHLYCEYEEEPPESDEDDSSLDLLPVRTYITKELAQFCEDDRMAKGGLVLKIILHCLPVRRETSGAYCEEELEFRTVRYRRPDETMGTTVRSKVIS</sequence>
<name>A0A6A4H800_9AGAR</name>